<evidence type="ECO:0000256" key="4">
    <source>
        <dbReference type="ARBA" id="ARBA00022692"/>
    </source>
</evidence>
<dbReference type="GO" id="GO:0008289">
    <property type="term" value="F:lipid binding"/>
    <property type="evidence" value="ECO:0007669"/>
    <property type="project" value="UniProtKB-KW"/>
</dbReference>
<gene>
    <name evidence="16" type="ORF">SCODWIG_01854</name>
</gene>
<evidence type="ECO:0000256" key="13">
    <source>
        <dbReference type="SAM" id="Phobius"/>
    </source>
</evidence>
<protein>
    <submittedName>
        <fullName evidence="16">Related to Tricalbin-1</fullName>
    </submittedName>
</protein>
<dbReference type="AlphaFoldDB" id="A0A376B5Z3"/>
<dbReference type="InterPro" id="IPR052455">
    <property type="entry name" value="Tricalbin_domain"/>
</dbReference>
<dbReference type="InterPro" id="IPR035892">
    <property type="entry name" value="C2_domain_sf"/>
</dbReference>
<evidence type="ECO:0000256" key="1">
    <source>
        <dbReference type="ARBA" id="ARBA00004586"/>
    </source>
</evidence>
<keyword evidence="7 13" id="KW-1133">Transmembrane helix</keyword>
<dbReference type="Proteomes" id="UP000262825">
    <property type="component" value="Unassembled WGS sequence"/>
</dbReference>
<reference evidence="17" key="1">
    <citation type="submission" date="2018-06" db="EMBL/GenBank/DDBJ databases">
        <authorList>
            <person name="Guldener U."/>
        </authorList>
    </citation>
    <scope>NUCLEOTIDE SEQUENCE [LARGE SCALE GENOMIC DNA]</scope>
    <source>
        <strain evidence="17">UTAD17</strain>
    </source>
</reference>
<keyword evidence="3" id="KW-0597">Phosphoprotein</keyword>
<dbReference type="GO" id="GO:0005789">
    <property type="term" value="C:endoplasmic reticulum membrane"/>
    <property type="evidence" value="ECO:0007669"/>
    <property type="project" value="UniProtKB-SubCell"/>
</dbReference>
<dbReference type="EMBL" id="UFAJ01000269">
    <property type="protein sequence ID" value="SSD60093.1"/>
    <property type="molecule type" value="Genomic_DNA"/>
</dbReference>
<dbReference type="CDD" id="cd04045">
    <property type="entry name" value="C2C_Tricalbin-like"/>
    <property type="match status" value="1"/>
</dbReference>
<dbReference type="Pfam" id="PF00168">
    <property type="entry name" value="C2"/>
    <property type="match status" value="4"/>
</dbReference>
<feature type="region of interest" description="Disordered" evidence="12">
    <location>
        <begin position="1179"/>
        <end position="1200"/>
    </location>
</feature>
<comment type="subcellular location">
    <subcellularLocation>
        <location evidence="1">Endoplasmic reticulum membrane</location>
    </subcellularLocation>
</comment>
<dbReference type="InterPro" id="IPR000008">
    <property type="entry name" value="C2_dom"/>
</dbReference>
<dbReference type="Pfam" id="PF24920">
    <property type="entry name" value="C2_TCB1"/>
    <property type="match status" value="1"/>
</dbReference>
<dbReference type="FunFam" id="2.60.40.150:FF:000226">
    <property type="entry name" value="Tcb1p"/>
    <property type="match status" value="1"/>
</dbReference>
<evidence type="ECO:0000256" key="3">
    <source>
        <dbReference type="ARBA" id="ARBA00022553"/>
    </source>
</evidence>
<feature type="domain" description="C2" evidence="14">
    <location>
        <begin position="662"/>
        <end position="776"/>
    </location>
</feature>
<keyword evidence="6" id="KW-0256">Endoplasmic reticulum</keyword>
<dbReference type="PROSITE" id="PS51847">
    <property type="entry name" value="SMP"/>
    <property type="match status" value="1"/>
</dbReference>
<name>A0A376B5Z3_9ASCO</name>
<evidence type="ECO:0000256" key="5">
    <source>
        <dbReference type="ARBA" id="ARBA00022737"/>
    </source>
</evidence>
<evidence type="ECO:0000256" key="11">
    <source>
        <dbReference type="SAM" id="Coils"/>
    </source>
</evidence>
<sequence>MSAVEQRNPTSKNGTDALLADNKVLANTNHETGVPNKSKTTDSKKSKDKTANDDDNDNDDDDDDDIIDTKKVTREVGEATYVGWKQVGGWETKDTLTSKDALYDIHGETIIDNYLPDKFYGDWYHSVAFFFIGGFLSFFFGYFKFSLAPVFFVIVPTCFLYRASVKKYRQNIKQLAQKEYIVKKIEDDYESMEWLNTFLDKYWVRMEPAVSDMVVKQVNQLLADLDAIPAFITAIWIDRFTLGVKPPRIEQVKTFQNTDNDVVVMDWTLSLTPHDNSDMTTKQLRNYVNQSVSLKLSAFGITIPVSVAQIAMKVQTRLRFKLMTPFPHIETVNVQILEVPDIDFVAKLFGDSIFSWEIMAIPGLLPFTREMVRKYAGPMLMPPFSMQLNIPQLVSGNALAAGVLELTVKNCVDLKRATLVDISIDPYLEFSINGTKVAETRTVKDTLNPVWNETLFFMIDSFTDPLTIDIIDRRVRFKNKILGTILFDISSLHGNHDQKNLSARFLRNAQPVGTLNFSMHFHPTIEPKQLPDGTVEELPDLNTGISKFIIEEAKHLVHTSEEAKNLASHVDVYENGKLIFSTNTIKGDASPKYNGEYRFIVSDRRKTRFKYIVKNGKNEEIGSTVQTLNDLIDRTETDKTWIPLKNSNHSTIQIKALWKPVDLGIGSNAIAYNPPIGVVRTFINKAKRLPNLEKVGMIDPYARILVNEIPKDRTDVKEHTQNPIWNQSLYVSVTSPNQKITLECMDVETVGLDRSLGSLDMKIFDLINKNSDDKYVEQIDDTARVGNLIRKKKKSKISGSITYYNSFYPTIPILTLEEIQEVDKLNAKKQKLKEKLSMLDEKKLSDADKKKIDEEKFEISELGDVYGSKMKLSLDELLGYSCGVLAVSVLDGELGLPGTYVQAFFDGNGYYRFVSPRYSTRNISKGFTGDVFIKELEWSVCTFRVTKHKESNKAESFISEVVIPTIELVRNCYKKPSILNLTGPNTSKLMVQVQWFPVLASKLPQSDLITNSGDLKITVKSANNLLSADSNGKSDPYIKFYMNDESSSFFKSKTEKKTLDPTWNEVVTVQVNNRVNDYLRIIVMDWDVGSKNDLIGQAILPLHKIDPENPTDLDIPLTDEYKKKDAGVVHLSFEFSPRYTLSIKKTEKKVGDIASKGLAAGTNVVGTGIGAVGKIKKGIFGGKKKSDDEDEEDEGNGKKA</sequence>
<dbReference type="GO" id="GO:0061817">
    <property type="term" value="P:endoplasmic reticulum-plasma membrane tethering"/>
    <property type="evidence" value="ECO:0007669"/>
    <property type="project" value="InterPro"/>
</dbReference>
<dbReference type="InterPro" id="IPR056910">
    <property type="entry name" value="TCB1-3_C2"/>
</dbReference>
<feature type="domain" description="C2" evidence="14">
    <location>
        <begin position="527"/>
        <end position="642"/>
    </location>
</feature>
<feature type="domain" description="SMP-LTD" evidence="15">
    <location>
        <begin position="188"/>
        <end position="391"/>
    </location>
</feature>
<dbReference type="PROSITE" id="PS50004">
    <property type="entry name" value="C2"/>
    <property type="match status" value="4"/>
</dbReference>
<evidence type="ECO:0000256" key="12">
    <source>
        <dbReference type="SAM" id="MobiDB-lite"/>
    </source>
</evidence>
<dbReference type="GO" id="GO:0071944">
    <property type="term" value="C:cell periphery"/>
    <property type="evidence" value="ECO:0007669"/>
    <property type="project" value="UniProtKB-ARBA"/>
</dbReference>
<dbReference type="InterPro" id="IPR037756">
    <property type="entry name" value="C2D_Tricalbin"/>
</dbReference>
<dbReference type="GO" id="GO:0006869">
    <property type="term" value="P:lipid transport"/>
    <property type="evidence" value="ECO:0007669"/>
    <property type="project" value="UniProtKB-KW"/>
</dbReference>
<feature type="compositionally biased region" description="Basic and acidic residues" evidence="12">
    <location>
        <begin position="39"/>
        <end position="52"/>
    </location>
</feature>
<feature type="compositionally biased region" description="Acidic residues" evidence="12">
    <location>
        <begin position="53"/>
        <end position="66"/>
    </location>
</feature>
<evidence type="ECO:0000259" key="14">
    <source>
        <dbReference type="PROSITE" id="PS50004"/>
    </source>
</evidence>
<keyword evidence="11" id="KW-0175">Coiled coil</keyword>
<evidence type="ECO:0000256" key="10">
    <source>
        <dbReference type="ARBA" id="ARBA00023136"/>
    </source>
</evidence>
<dbReference type="InterPro" id="IPR017147">
    <property type="entry name" value="Tricalbin"/>
</dbReference>
<dbReference type="Gene3D" id="2.60.40.150">
    <property type="entry name" value="C2 domain"/>
    <property type="match status" value="4"/>
</dbReference>
<feature type="transmembrane region" description="Helical" evidence="13">
    <location>
        <begin position="147"/>
        <end position="165"/>
    </location>
</feature>
<keyword evidence="10 13" id="KW-0472">Membrane</keyword>
<feature type="transmembrane region" description="Helical" evidence="13">
    <location>
        <begin position="292"/>
        <end position="312"/>
    </location>
</feature>
<dbReference type="InterPro" id="IPR037765">
    <property type="entry name" value="C2B_Tricalbin"/>
</dbReference>
<dbReference type="CDD" id="cd04040">
    <property type="entry name" value="C2D_Tricalbin-like"/>
    <property type="match status" value="1"/>
</dbReference>
<dbReference type="SUPFAM" id="SSF49562">
    <property type="entry name" value="C2 domain (Calcium/lipid-binding domain, CaLB)"/>
    <property type="match status" value="4"/>
</dbReference>
<dbReference type="InterPro" id="IPR037762">
    <property type="entry name" value="C2C_Tricalbin"/>
</dbReference>
<evidence type="ECO:0000259" key="15">
    <source>
        <dbReference type="PROSITE" id="PS51847"/>
    </source>
</evidence>
<evidence type="ECO:0000256" key="7">
    <source>
        <dbReference type="ARBA" id="ARBA00022989"/>
    </source>
</evidence>
<feature type="domain" description="C2" evidence="14">
    <location>
        <begin position="382"/>
        <end position="503"/>
    </location>
</feature>
<keyword evidence="8" id="KW-0445">Lipid transport</keyword>
<keyword evidence="4 13" id="KW-0812">Transmembrane</keyword>
<evidence type="ECO:0000256" key="8">
    <source>
        <dbReference type="ARBA" id="ARBA00023055"/>
    </source>
</evidence>
<dbReference type="InterPro" id="IPR031468">
    <property type="entry name" value="SMP_LBD"/>
</dbReference>
<evidence type="ECO:0000313" key="17">
    <source>
        <dbReference type="Proteomes" id="UP000262825"/>
    </source>
</evidence>
<feature type="compositionally biased region" description="Polar residues" evidence="12">
    <location>
        <begin position="1"/>
        <end position="14"/>
    </location>
</feature>
<dbReference type="InterPro" id="IPR037761">
    <property type="entry name" value="C2A_Tricalbin"/>
</dbReference>
<dbReference type="PANTHER" id="PTHR46980:SF2">
    <property type="entry name" value="TRICALBIN-1-RELATED"/>
    <property type="match status" value="1"/>
</dbReference>
<feature type="region of interest" description="Disordered" evidence="12">
    <location>
        <begin position="1"/>
        <end position="66"/>
    </location>
</feature>
<dbReference type="PANTHER" id="PTHR46980">
    <property type="entry name" value="TRICALBIN-1-RELATED"/>
    <property type="match status" value="1"/>
</dbReference>
<evidence type="ECO:0000313" key="16">
    <source>
        <dbReference type="EMBL" id="SSD60093.1"/>
    </source>
</evidence>
<dbReference type="SMART" id="SM00239">
    <property type="entry name" value="C2"/>
    <property type="match status" value="4"/>
</dbReference>
<dbReference type="CDD" id="cd04044">
    <property type="entry name" value="C2A_Tricalbin-like"/>
    <property type="match status" value="1"/>
</dbReference>
<keyword evidence="5" id="KW-0677">Repeat</keyword>
<organism evidence="16 17">
    <name type="scientific">Saccharomycodes ludwigii</name>
    <dbReference type="NCBI Taxonomy" id="36035"/>
    <lineage>
        <taxon>Eukaryota</taxon>
        <taxon>Fungi</taxon>
        <taxon>Dikarya</taxon>
        <taxon>Ascomycota</taxon>
        <taxon>Saccharomycotina</taxon>
        <taxon>Saccharomycetes</taxon>
        <taxon>Saccharomycodales</taxon>
        <taxon>Saccharomycodaceae</taxon>
        <taxon>Saccharomycodes</taxon>
    </lineage>
</organism>
<dbReference type="VEuPathDB" id="FungiDB:SCODWIG_01854"/>
<feature type="domain" description="C2" evidence="14">
    <location>
        <begin position="995"/>
        <end position="1115"/>
    </location>
</feature>
<keyword evidence="9" id="KW-0446">Lipid-binding</keyword>
<keyword evidence="17" id="KW-1185">Reference proteome</keyword>
<dbReference type="CDD" id="cd21678">
    <property type="entry name" value="SMP_TCB"/>
    <property type="match status" value="1"/>
</dbReference>
<dbReference type="PIRSF" id="PIRSF037232">
    <property type="entry name" value="Tricalbin"/>
    <property type="match status" value="1"/>
</dbReference>
<proteinExistence type="predicted"/>
<evidence type="ECO:0000256" key="9">
    <source>
        <dbReference type="ARBA" id="ARBA00023121"/>
    </source>
</evidence>
<evidence type="ECO:0000256" key="2">
    <source>
        <dbReference type="ARBA" id="ARBA00022448"/>
    </source>
</evidence>
<evidence type="ECO:0000256" key="6">
    <source>
        <dbReference type="ARBA" id="ARBA00022824"/>
    </source>
</evidence>
<feature type="coiled-coil region" evidence="11">
    <location>
        <begin position="815"/>
        <end position="842"/>
    </location>
</feature>
<dbReference type="PRINTS" id="PR00360">
    <property type="entry name" value="C2DOMAIN"/>
</dbReference>
<feature type="transmembrane region" description="Helical" evidence="13">
    <location>
        <begin position="123"/>
        <end position="141"/>
    </location>
</feature>
<keyword evidence="2" id="KW-0813">Transport</keyword>
<accession>A0A376B5Z3</accession>
<dbReference type="CDD" id="cd04052">
    <property type="entry name" value="C2B_Tricalbin-like"/>
    <property type="match status" value="1"/>
</dbReference>